<reference evidence="1" key="2">
    <citation type="journal article" date="2015" name="Data Brief">
        <title>Shoot transcriptome of the giant reed, Arundo donax.</title>
        <authorList>
            <person name="Barrero R.A."/>
            <person name="Guerrero F.D."/>
            <person name="Moolhuijzen P."/>
            <person name="Goolsby J.A."/>
            <person name="Tidwell J."/>
            <person name="Bellgard S.E."/>
            <person name="Bellgard M.I."/>
        </authorList>
    </citation>
    <scope>NUCLEOTIDE SEQUENCE</scope>
    <source>
        <tissue evidence="1">Shoot tissue taken approximately 20 cm above the soil surface</tissue>
    </source>
</reference>
<proteinExistence type="predicted"/>
<accession>A0A0A8ZLX9</accession>
<protein>
    <submittedName>
        <fullName evidence="1">Uncharacterized protein</fullName>
    </submittedName>
</protein>
<dbReference type="AlphaFoldDB" id="A0A0A8ZLX9"/>
<organism evidence="1">
    <name type="scientific">Arundo donax</name>
    <name type="common">Giant reed</name>
    <name type="synonym">Donax arundinaceus</name>
    <dbReference type="NCBI Taxonomy" id="35708"/>
    <lineage>
        <taxon>Eukaryota</taxon>
        <taxon>Viridiplantae</taxon>
        <taxon>Streptophyta</taxon>
        <taxon>Embryophyta</taxon>
        <taxon>Tracheophyta</taxon>
        <taxon>Spermatophyta</taxon>
        <taxon>Magnoliopsida</taxon>
        <taxon>Liliopsida</taxon>
        <taxon>Poales</taxon>
        <taxon>Poaceae</taxon>
        <taxon>PACMAD clade</taxon>
        <taxon>Arundinoideae</taxon>
        <taxon>Arundineae</taxon>
        <taxon>Arundo</taxon>
    </lineage>
</organism>
<reference evidence="1" key="1">
    <citation type="submission" date="2014-09" db="EMBL/GenBank/DDBJ databases">
        <authorList>
            <person name="Magalhaes I.L.F."/>
            <person name="Oliveira U."/>
            <person name="Santos F.R."/>
            <person name="Vidigal T.H.D.A."/>
            <person name="Brescovit A.D."/>
            <person name="Santos A.J."/>
        </authorList>
    </citation>
    <scope>NUCLEOTIDE SEQUENCE</scope>
    <source>
        <tissue evidence="1">Shoot tissue taken approximately 20 cm above the soil surface</tissue>
    </source>
</reference>
<evidence type="ECO:0000313" key="1">
    <source>
        <dbReference type="EMBL" id="JAD38668.1"/>
    </source>
</evidence>
<sequence>MQSCICKYVYCIYMIILQEHTSLPAAKLSL</sequence>
<name>A0A0A8ZLX9_ARUDO</name>
<dbReference type="EMBL" id="GBRH01259227">
    <property type="protein sequence ID" value="JAD38668.1"/>
    <property type="molecule type" value="Transcribed_RNA"/>
</dbReference>